<feature type="region of interest" description="Disordered" evidence="5">
    <location>
        <begin position="797"/>
        <end position="821"/>
    </location>
</feature>
<reference evidence="7" key="1">
    <citation type="submission" date="2013-12" db="EMBL/GenBank/DDBJ databases">
        <authorList>
            <person name="Genoscope - CEA"/>
        </authorList>
    </citation>
    <scope>NUCLEOTIDE SEQUENCE</scope>
    <source>
        <strain evidence="7">CBS 1993</strain>
    </source>
</reference>
<feature type="domain" description="SET" evidence="6">
    <location>
        <begin position="502"/>
        <end position="630"/>
    </location>
</feature>
<evidence type="ECO:0000256" key="4">
    <source>
        <dbReference type="ARBA" id="ARBA00022853"/>
    </source>
</evidence>
<gene>
    <name evidence="7" type="ORF">KUCA_T00003585001</name>
</gene>
<evidence type="ECO:0000313" key="8">
    <source>
        <dbReference type="Proteomes" id="UP000019384"/>
    </source>
</evidence>
<evidence type="ECO:0000256" key="1">
    <source>
        <dbReference type="ARBA" id="ARBA00022723"/>
    </source>
</evidence>
<feature type="region of interest" description="Disordered" evidence="5">
    <location>
        <begin position="861"/>
        <end position="894"/>
    </location>
</feature>
<dbReference type="PROSITE" id="PS01359">
    <property type="entry name" value="ZF_PHD_1"/>
    <property type="match status" value="1"/>
</dbReference>
<feature type="compositionally biased region" description="Polar residues" evidence="5">
    <location>
        <begin position="739"/>
        <end position="750"/>
    </location>
</feature>
<feature type="region of interest" description="Disordered" evidence="5">
    <location>
        <begin position="695"/>
        <end position="719"/>
    </location>
</feature>
<feature type="region of interest" description="Disordered" evidence="5">
    <location>
        <begin position="374"/>
        <end position="441"/>
    </location>
</feature>
<dbReference type="PANTHER" id="PTHR46462">
    <property type="entry name" value="UPSET, ISOFORM A"/>
    <property type="match status" value="1"/>
</dbReference>
<feature type="compositionally biased region" description="Polar residues" evidence="5">
    <location>
        <begin position="47"/>
        <end position="57"/>
    </location>
</feature>
<dbReference type="STRING" id="1382522.W6MM62"/>
<dbReference type="Gene3D" id="2.170.270.10">
    <property type="entry name" value="SET domain"/>
    <property type="match status" value="1"/>
</dbReference>
<dbReference type="OrthoDB" id="20872at2759"/>
<feature type="compositionally biased region" description="Low complexity" evidence="5">
    <location>
        <begin position="149"/>
        <end position="159"/>
    </location>
</feature>
<dbReference type="AlphaFoldDB" id="W6MM62"/>
<dbReference type="EMBL" id="HG793128">
    <property type="protein sequence ID" value="CDK27606.1"/>
    <property type="molecule type" value="Genomic_DNA"/>
</dbReference>
<dbReference type="InterPro" id="IPR013083">
    <property type="entry name" value="Znf_RING/FYVE/PHD"/>
</dbReference>
<dbReference type="PROSITE" id="PS50280">
    <property type="entry name" value="SET"/>
    <property type="match status" value="1"/>
</dbReference>
<feature type="region of interest" description="Disordered" evidence="5">
    <location>
        <begin position="732"/>
        <end position="762"/>
    </location>
</feature>
<name>W6MM62_9ASCO</name>
<dbReference type="GO" id="GO:0034967">
    <property type="term" value="C:Set3 complex"/>
    <property type="evidence" value="ECO:0007669"/>
    <property type="project" value="TreeGrafter"/>
</dbReference>
<dbReference type="InterPro" id="IPR019786">
    <property type="entry name" value="Zinc_finger_PHD-type_CS"/>
</dbReference>
<dbReference type="InterPro" id="IPR001214">
    <property type="entry name" value="SET_dom"/>
</dbReference>
<dbReference type="GeneID" id="34520987"/>
<keyword evidence="4" id="KW-0156">Chromatin regulator</keyword>
<dbReference type="SUPFAM" id="SSF82199">
    <property type="entry name" value="SET domain"/>
    <property type="match status" value="1"/>
</dbReference>
<dbReference type="PANTHER" id="PTHR46462:SF3">
    <property type="entry name" value="UPSET, ISOFORM A"/>
    <property type="match status" value="1"/>
</dbReference>
<keyword evidence="1" id="KW-0479">Metal-binding</keyword>
<feature type="compositionally biased region" description="Polar residues" evidence="5">
    <location>
        <begin position="74"/>
        <end position="87"/>
    </location>
</feature>
<evidence type="ECO:0000256" key="2">
    <source>
        <dbReference type="ARBA" id="ARBA00022771"/>
    </source>
</evidence>
<dbReference type="RefSeq" id="XP_022459599.1">
    <property type="nucleotide sequence ID" value="XM_022602013.1"/>
</dbReference>
<dbReference type="SMART" id="SM00249">
    <property type="entry name" value="PHD"/>
    <property type="match status" value="1"/>
</dbReference>
<dbReference type="SMART" id="SM00317">
    <property type="entry name" value="SET"/>
    <property type="match status" value="1"/>
</dbReference>
<protein>
    <recommendedName>
        <fullName evidence="6">SET domain-containing protein</fullName>
    </recommendedName>
</protein>
<dbReference type="GO" id="GO:0006355">
    <property type="term" value="P:regulation of DNA-templated transcription"/>
    <property type="evidence" value="ECO:0007669"/>
    <property type="project" value="TreeGrafter"/>
</dbReference>
<dbReference type="HOGENOM" id="CLU_016512_0_0_1"/>
<evidence type="ECO:0000256" key="5">
    <source>
        <dbReference type="SAM" id="MobiDB-lite"/>
    </source>
</evidence>
<dbReference type="InterPro" id="IPR011011">
    <property type="entry name" value="Znf_FYVE_PHD"/>
</dbReference>
<keyword evidence="8" id="KW-1185">Reference proteome</keyword>
<evidence type="ECO:0000256" key="3">
    <source>
        <dbReference type="ARBA" id="ARBA00022833"/>
    </source>
</evidence>
<feature type="compositionally biased region" description="Basic and acidic residues" evidence="5">
    <location>
        <begin position="61"/>
        <end position="73"/>
    </location>
</feature>
<keyword evidence="2" id="KW-0863">Zinc-finger</keyword>
<dbReference type="InterPro" id="IPR001965">
    <property type="entry name" value="Znf_PHD"/>
</dbReference>
<dbReference type="InterPro" id="IPR046341">
    <property type="entry name" value="SET_dom_sf"/>
</dbReference>
<organism evidence="7 8">
    <name type="scientific">Kuraishia capsulata CBS 1993</name>
    <dbReference type="NCBI Taxonomy" id="1382522"/>
    <lineage>
        <taxon>Eukaryota</taxon>
        <taxon>Fungi</taxon>
        <taxon>Dikarya</taxon>
        <taxon>Ascomycota</taxon>
        <taxon>Saccharomycotina</taxon>
        <taxon>Pichiomycetes</taxon>
        <taxon>Pichiales</taxon>
        <taxon>Pichiaceae</taxon>
        <taxon>Kuraishia</taxon>
    </lineage>
</organism>
<dbReference type="SUPFAM" id="SSF57903">
    <property type="entry name" value="FYVE/PHD zinc finger"/>
    <property type="match status" value="1"/>
</dbReference>
<dbReference type="GO" id="GO:0006325">
    <property type="term" value="P:chromatin organization"/>
    <property type="evidence" value="ECO:0007669"/>
    <property type="project" value="UniProtKB-KW"/>
</dbReference>
<feature type="compositionally biased region" description="Basic and acidic residues" evidence="5">
    <location>
        <begin position="37"/>
        <end position="46"/>
    </location>
</feature>
<dbReference type="Pfam" id="PF00856">
    <property type="entry name" value="SET"/>
    <property type="match status" value="1"/>
</dbReference>
<feature type="compositionally biased region" description="Low complexity" evidence="5">
    <location>
        <begin position="100"/>
        <end position="128"/>
    </location>
</feature>
<evidence type="ECO:0000259" key="6">
    <source>
        <dbReference type="PROSITE" id="PS50280"/>
    </source>
</evidence>
<dbReference type="Gene3D" id="3.30.40.10">
    <property type="entry name" value="Zinc/RING finger domain, C3HC4 (zinc finger)"/>
    <property type="match status" value="1"/>
</dbReference>
<dbReference type="Pfam" id="PF20826">
    <property type="entry name" value="PHD_5"/>
    <property type="match status" value="1"/>
</dbReference>
<dbReference type="GO" id="GO:0008270">
    <property type="term" value="F:zinc ion binding"/>
    <property type="evidence" value="ECO:0007669"/>
    <property type="project" value="UniProtKB-KW"/>
</dbReference>
<dbReference type="CDD" id="cd15550">
    <property type="entry name" value="PHD_MLL5"/>
    <property type="match status" value="1"/>
</dbReference>
<reference evidence="7" key="2">
    <citation type="submission" date="2014-02" db="EMBL/GenBank/DDBJ databases">
        <title>Complete DNA sequence of /Kuraishia capsulata/ illustrates novel genomic features among budding yeasts (/Saccharomycotina/).</title>
        <authorList>
            <person name="Morales L."/>
            <person name="Noel B."/>
            <person name="Porcel B."/>
            <person name="Marcet-Houben M."/>
            <person name="Hullo M-F."/>
            <person name="Sacerdot C."/>
            <person name="Tekaia F."/>
            <person name="Leh-Louis V."/>
            <person name="Despons L."/>
            <person name="Khanna V."/>
            <person name="Aury J-M."/>
            <person name="Barbe V."/>
            <person name="Couloux A."/>
            <person name="Labadie K."/>
            <person name="Pelletier E."/>
            <person name="Souciet J-L."/>
            <person name="Boekhout T."/>
            <person name="Gabaldon T."/>
            <person name="Wincker P."/>
            <person name="Dujon B."/>
        </authorList>
    </citation>
    <scope>NUCLEOTIDE SEQUENCE</scope>
    <source>
        <strain evidence="7">CBS 1993</strain>
    </source>
</reference>
<feature type="compositionally biased region" description="Low complexity" evidence="5">
    <location>
        <begin position="808"/>
        <end position="821"/>
    </location>
</feature>
<dbReference type="GO" id="GO:0070210">
    <property type="term" value="C:Rpd3L-Expanded complex"/>
    <property type="evidence" value="ECO:0007669"/>
    <property type="project" value="TreeGrafter"/>
</dbReference>
<feature type="region of interest" description="Disordered" evidence="5">
    <location>
        <begin position="22"/>
        <end position="159"/>
    </location>
</feature>
<accession>W6MM62</accession>
<evidence type="ECO:0000313" key="7">
    <source>
        <dbReference type="EMBL" id="CDK27606.1"/>
    </source>
</evidence>
<proteinExistence type="predicted"/>
<dbReference type="Proteomes" id="UP000019384">
    <property type="component" value="Unassembled WGS sequence"/>
</dbReference>
<keyword evidence="3" id="KW-0862">Zinc</keyword>
<sequence length="894" mass="97621">MSDQGPSDSRDSDAAALLMLFQSQPQRLPQPEEQNVEPERKEESDTARAQLQDQENGQPKEPQEEFKFVKIKESVQTADVSKNQAQDLQKDPALEAAFQPASAALSSSASSSSSSSSSLNDSTDSTPSVPNNSKQRKSPPLQQRNNPTSNSPGPAAAALATSNNSNIKAVVAAAALAAAAATPMPLMNYGSKTSETEDVPVGVPVDAPVEAVAIETEIAEVKIVDIPPEPLTSETDVLKTSEGESVKSPEAVSLQAAPSPERKVEFSVPVEETPIETIIPEKKEKRARNVRTVKADESSNDDVTYRVDPDAGIIGCACGYDYDDGFTIQCDRCYRWQHAICMNINTAAEAPEEYLCYLCDKTRDIDPTEAKKKQQYFFQPKRKRSNNNLDSNEDQRKKQATSKNGEQTPAGPTGSGPKERKPSNPRVSKSGKNKKIEEDEEGDVDISVSGYQAFYYPIVSNGYKSLDIRNFCDKLPTLLAFDGGVKSLNKAQYKKMTTPSKFKIHVKTFSESSKQKFMGISRLGLFTGGAAEKGDIILELLGELEFKQEYTDDTRNHYRIWGCPKPKVIFHPTLPIAFDCRGLGNLSRFIRKSCIPNCEVVTFNVGGSIKFGIAATKALKSDTELTLPWEWDVDHPIRLIASGKSSFDSLGATEKQLLIDSVESILASCECGCSSTGDCSLYKVRKASSYLLRSTRKSGTSAPDETERDSSSVSTYMPIHERLQARDTAISKKIEESGSRSIGVTNSSEESSPREDAETGSEELQFFVQKRKFGKNLLGGLNADMLPHRYRMVLKSRNAKESDEDTAPSSDSPHSPLDDLPVPVDVNTLAFKTVQLIPMEDLVKGENANIKTEPMVAISAAATTNAPPPALETSAQPKKKLSLADYKRTKSVNK</sequence>